<comment type="catalytic activity">
    <reaction evidence="6">
        <text>an N-acetyl-alpha-D-glucosaminyl-diphospho-di-trans,poly-cis-dolichol + UDP-N-acetyl-alpha-D-glucosamine = an N,N'-diacetylchitobiosyl-diphospho-di-trans,poly-cis-dolichol + UDP + H(+)</text>
        <dbReference type="Rhea" id="RHEA:23380"/>
        <dbReference type="Rhea" id="RHEA-COMP:19507"/>
        <dbReference type="Rhea" id="RHEA-COMP:19510"/>
        <dbReference type="ChEBI" id="CHEBI:15378"/>
        <dbReference type="ChEBI" id="CHEBI:57269"/>
        <dbReference type="ChEBI" id="CHEBI:57705"/>
        <dbReference type="ChEBI" id="CHEBI:58223"/>
        <dbReference type="ChEBI" id="CHEBI:58427"/>
        <dbReference type="EC" id="2.4.1.141"/>
    </reaction>
</comment>
<evidence type="ECO:0000313" key="9">
    <source>
        <dbReference type="EMBL" id="KAJ5109204.1"/>
    </source>
</evidence>
<dbReference type="GO" id="GO:0006488">
    <property type="term" value="P:dolichol-linked oligosaccharide biosynthetic process"/>
    <property type="evidence" value="ECO:0007669"/>
    <property type="project" value="TreeGrafter"/>
</dbReference>
<keyword evidence="7" id="KW-0328">Glycosyltransferase</keyword>
<comment type="caution">
    <text evidence="9">The sequence shown here is derived from an EMBL/GenBank/DDBJ whole genome shotgun (WGS) entry which is preliminary data.</text>
</comment>
<dbReference type="Proteomes" id="UP001149165">
    <property type="component" value="Unassembled WGS sequence"/>
</dbReference>
<dbReference type="Gene3D" id="3.40.50.2000">
    <property type="entry name" value="Glycogen Phosphorylase B"/>
    <property type="match status" value="1"/>
</dbReference>
<gene>
    <name evidence="7" type="primary">ALG13</name>
    <name evidence="9" type="ORF">N7456_005879</name>
</gene>
<dbReference type="GO" id="GO:0043541">
    <property type="term" value="C:UDP-N-acetylglucosamine transferase complex"/>
    <property type="evidence" value="ECO:0007669"/>
    <property type="project" value="TreeGrafter"/>
</dbReference>
<evidence type="ECO:0000256" key="5">
    <source>
        <dbReference type="ARBA" id="ARBA00032061"/>
    </source>
</evidence>
<dbReference type="AlphaFoldDB" id="A0A9W9FZC7"/>
<dbReference type="Pfam" id="PF04101">
    <property type="entry name" value="Glyco_tran_28_C"/>
    <property type="match status" value="1"/>
</dbReference>
<comment type="subunit">
    <text evidence="1 7">Heterodimer with ALG14 to form a functional enzyme.</text>
</comment>
<protein>
    <recommendedName>
        <fullName evidence="3 7">UDP-N-acetylglucosamine transferase subunit ALG13</fullName>
        <ecNumber evidence="2 7">2.4.1.141</ecNumber>
    </recommendedName>
    <alternativeName>
        <fullName evidence="5 7">Asparagine-linked glycosylation protein 13</fullName>
    </alternativeName>
</protein>
<accession>A0A9W9FZC7</accession>
<comment type="similarity">
    <text evidence="7">Belongs to the glycosyltransferase 28 family.</text>
</comment>
<keyword evidence="7" id="KW-0808">Transferase</keyword>
<evidence type="ECO:0000259" key="8">
    <source>
        <dbReference type="Pfam" id="PF04101"/>
    </source>
</evidence>
<evidence type="ECO:0000256" key="6">
    <source>
        <dbReference type="ARBA" id="ARBA00048184"/>
    </source>
</evidence>
<feature type="domain" description="Glycosyl transferase family 28 C-terminal" evidence="8">
    <location>
        <begin position="110"/>
        <end position="189"/>
    </location>
</feature>
<evidence type="ECO:0000256" key="1">
    <source>
        <dbReference type="ARBA" id="ARBA00011198"/>
    </source>
</evidence>
<evidence type="ECO:0000256" key="3">
    <source>
        <dbReference type="ARBA" id="ARBA00017468"/>
    </source>
</evidence>
<organism evidence="9 10">
    <name type="scientific">Penicillium angulare</name>
    <dbReference type="NCBI Taxonomy" id="116970"/>
    <lineage>
        <taxon>Eukaryota</taxon>
        <taxon>Fungi</taxon>
        <taxon>Dikarya</taxon>
        <taxon>Ascomycota</taxon>
        <taxon>Pezizomycotina</taxon>
        <taxon>Eurotiomycetes</taxon>
        <taxon>Eurotiomycetidae</taxon>
        <taxon>Eurotiales</taxon>
        <taxon>Aspergillaceae</taxon>
        <taxon>Penicillium</taxon>
    </lineage>
</organism>
<dbReference type="EMBL" id="JAPQKH010000003">
    <property type="protein sequence ID" value="KAJ5109204.1"/>
    <property type="molecule type" value="Genomic_DNA"/>
</dbReference>
<evidence type="ECO:0000313" key="10">
    <source>
        <dbReference type="Proteomes" id="UP001149165"/>
    </source>
</evidence>
<evidence type="ECO:0000256" key="4">
    <source>
        <dbReference type="ARBA" id="ARBA00024804"/>
    </source>
</evidence>
<keyword evidence="7" id="KW-0256">Endoplasmic reticulum</keyword>
<dbReference type="GO" id="GO:0004577">
    <property type="term" value="F:N-acetylglucosaminyldiphosphodolichol N-acetylglucosaminyltransferase activity"/>
    <property type="evidence" value="ECO:0007669"/>
    <property type="project" value="UniProtKB-EC"/>
</dbReference>
<reference evidence="9" key="2">
    <citation type="journal article" date="2023" name="IMA Fungus">
        <title>Comparative genomic study of the Penicillium genus elucidates a diverse pangenome and 15 lateral gene transfer events.</title>
        <authorList>
            <person name="Petersen C."/>
            <person name="Sorensen T."/>
            <person name="Nielsen M.R."/>
            <person name="Sondergaard T.E."/>
            <person name="Sorensen J.L."/>
            <person name="Fitzpatrick D.A."/>
            <person name="Frisvad J.C."/>
            <person name="Nielsen K.L."/>
        </authorList>
    </citation>
    <scope>NUCLEOTIDE SEQUENCE</scope>
    <source>
        <strain evidence="9">IBT 30069</strain>
    </source>
</reference>
<comment type="subcellular location">
    <subcellularLocation>
        <location evidence="7">Endoplasmic reticulum</location>
    </subcellularLocation>
</comment>
<reference evidence="9" key="1">
    <citation type="submission" date="2022-11" db="EMBL/GenBank/DDBJ databases">
        <authorList>
            <person name="Petersen C."/>
        </authorList>
    </citation>
    <scope>NUCLEOTIDE SEQUENCE</scope>
    <source>
        <strain evidence="9">IBT 30069</strain>
    </source>
</reference>
<evidence type="ECO:0000256" key="7">
    <source>
        <dbReference type="RuleBase" id="RU362128"/>
    </source>
</evidence>
<proteinExistence type="inferred from homology"/>
<comment type="function">
    <text evidence="4 7">Involved in protein N-glycosylation. Essential for the second step of the dolichol-linked oligosaccharide pathway.</text>
</comment>
<evidence type="ECO:0000256" key="2">
    <source>
        <dbReference type="ARBA" id="ARBA00012614"/>
    </source>
</evidence>
<dbReference type="PANTHER" id="PTHR47043">
    <property type="entry name" value="UDP-N-ACETYLGLUCOSAMINE TRANSFERASE SUBUNIT ALG13"/>
    <property type="match status" value="1"/>
</dbReference>
<dbReference type="EC" id="2.4.1.141" evidence="2 7"/>
<dbReference type="SUPFAM" id="SSF53756">
    <property type="entry name" value="UDP-Glycosyltransferase/glycogen phosphorylase"/>
    <property type="match status" value="1"/>
</dbReference>
<name>A0A9W9FZC7_9EURO</name>
<dbReference type="InterPro" id="IPR007235">
    <property type="entry name" value="Glyco_trans_28_C"/>
</dbReference>
<dbReference type="InterPro" id="IPR052474">
    <property type="entry name" value="UDP-GlcNAc_transferase"/>
</dbReference>
<sequence length="204" mass="22575">MGSDPIKLCFVTVGATASFERLVEEVLDEAFFKTLANNKFTHLIVQYGKDTKVLVNELLDKNPNNSPGRHGIILNTFDFAPDLSRYMGMAMERPPQGMEDRPVVQKQKLGLIITHAGTGSILEALRCGVPTIVVPNPDLADNHQEELALMIQKLKYGVMARVGDVIPAVENLNKLIAEKLDSRARDMDEAQVRPAMSDQLSFVD</sequence>
<dbReference type="PANTHER" id="PTHR47043:SF1">
    <property type="entry name" value="UDP-N-ACETYLGLUCOSAMINE TRANSFERASE SUBUNIT ALG13"/>
    <property type="match status" value="1"/>
</dbReference>
<keyword evidence="10" id="KW-1185">Reference proteome</keyword>
<dbReference type="OrthoDB" id="20273at2759"/>